<sequence>MAIRAGQERGEILKRREQLRKGDQHGSAQHDDTEYGKSRPSDFATLHELSGIGREGGIYAMTDNVDDDVFEEAIAEARNTGNLSRRTQMPRTRYPGGTQGLSRDQPPVACCLTGG</sequence>
<dbReference type="RefSeq" id="WP_005626958.1">
    <property type="nucleotide sequence ID" value="NZ_AMRA01000047.1"/>
</dbReference>
<dbReference type="OrthoDB" id="9965546at2"/>
<gene>
    <name evidence="2" type="ORF">C731_1937</name>
</gene>
<organism evidence="2 3">
    <name type="scientific">Mycolicibacterium hassiacum (strain DSM 44199 / CIP 105218 / JCM 12690 / 3849)</name>
    <name type="common">Mycobacterium hassiacum</name>
    <dbReference type="NCBI Taxonomy" id="1122247"/>
    <lineage>
        <taxon>Bacteria</taxon>
        <taxon>Bacillati</taxon>
        <taxon>Actinomycetota</taxon>
        <taxon>Actinomycetes</taxon>
        <taxon>Mycobacteriales</taxon>
        <taxon>Mycobacteriaceae</taxon>
        <taxon>Mycolicibacterium</taxon>
    </lineage>
</organism>
<evidence type="ECO:0000313" key="2">
    <source>
        <dbReference type="EMBL" id="EKF24052.1"/>
    </source>
</evidence>
<name>K5BFM7_MYCHD</name>
<feature type="compositionally biased region" description="Polar residues" evidence="1">
    <location>
        <begin position="80"/>
        <end position="90"/>
    </location>
</feature>
<feature type="compositionally biased region" description="Basic and acidic residues" evidence="1">
    <location>
        <begin position="1"/>
        <end position="40"/>
    </location>
</feature>
<feature type="region of interest" description="Disordered" evidence="1">
    <location>
        <begin position="1"/>
        <end position="42"/>
    </location>
</feature>
<comment type="caution">
    <text evidence="2">The sequence shown here is derived from an EMBL/GenBank/DDBJ whole genome shotgun (WGS) entry which is preliminary data.</text>
</comment>
<dbReference type="EMBL" id="AMRA01000047">
    <property type="protein sequence ID" value="EKF24052.1"/>
    <property type="molecule type" value="Genomic_DNA"/>
</dbReference>
<evidence type="ECO:0000313" key="3">
    <source>
        <dbReference type="Proteomes" id="UP000006265"/>
    </source>
</evidence>
<dbReference type="PATRIC" id="fig|1122247.3.peg.1867"/>
<protein>
    <submittedName>
        <fullName evidence="2">Uncharacterized protein</fullName>
    </submittedName>
</protein>
<proteinExistence type="predicted"/>
<evidence type="ECO:0000256" key="1">
    <source>
        <dbReference type="SAM" id="MobiDB-lite"/>
    </source>
</evidence>
<dbReference type="eggNOG" id="ENOG5030RSF">
    <property type="taxonomic scope" value="Bacteria"/>
</dbReference>
<keyword evidence="3" id="KW-1185">Reference proteome</keyword>
<accession>K5BFM7</accession>
<feature type="region of interest" description="Disordered" evidence="1">
    <location>
        <begin position="80"/>
        <end position="106"/>
    </location>
</feature>
<dbReference type="Proteomes" id="UP000006265">
    <property type="component" value="Unassembled WGS sequence"/>
</dbReference>
<dbReference type="AlphaFoldDB" id="K5BFM7"/>
<reference evidence="2 3" key="1">
    <citation type="journal article" date="2012" name="J. Bacteriol.">
        <title>Genome sequence of Mycobacterium hassiacum DSM 44199, a rare source of heat-stable mycobacterial proteins.</title>
        <authorList>
            <person name="Tiago I."/>
            <person name="Maranha A."/>
            <person name="Mendes V."/>
            <person name="Alarico S."/>
            <person name="Moynihan P.J."/>
            <person name="Clarke A.J."/>
            <person name="Macedo-Ribeiro S."/>
            <person name="Pereira P.J."/>
            <person name="Empadinhas N."/>
        </authorList>
    </citation>
    <scope>NUCLEOTIDE SEQUENCE [LARGE SCALE GENOMIC DNA]</scope>
    <source>
        <strain evidence="3">DSM 44199 / CIP 105218 / JCM 12690 / 3849</strain>
    </source>
</reference>